<proteinExistence type="predicted"/>
<dbReference type="EMBL" id="CP063356">
    <property type="protein sequence ID" value="QOY35451.1"/>
    <property type="molecule type" value="Genomic_DNA"/>
</dbReference>
<gene>
    <name evidence="2" type="ORF">AWH56_022640</name>
    <name evidence="1" type="ORF">AWH56_16210</name>
</gene>
<dbReference type="SUPFAM" id="SSF53300">
    <property type="entry name" value="vWA-like"/>
    <property type="match status" value="1"/>
</dbReference>
<reference evidence="1 3" key="1">
    <citation type="submission" date="2016-10" db="EMBL/GenBank/DDBJ databases">
        <title>Draft genome sequences of four alkaliphilic bacteria belonging to the Anaerobacillus genus.</title>
        <authorList>
            <person name="Bassil N.M."/>
            <person name="Lloyd J.R."/>
        </authorList>
    </citation>
    <scope>NUCLEOTIDE SEQUENCE [LARGE SCALE GENOMIC DNA]</scope>
    <source>
        <strain evidence="1 3">NB2006</strain>
    </source>
</reference>
<dbReference type="EMBL" id="LQXD01000142">
    <property type="protein sequence ID" value="OIJ11021.1"/>
    <property type="molecule type" value="Genomic_DNA"/>
</dbReference>
<name>A0A1S2LF55_9BACI</name>
<evidence type="ECO:0000313" key="1">
    <source>
        <dbReference type="EMBL" id="OIJ11021.1"/>
    </source>
</evidence>
<dbReference type="OrthoDB" id="9790144at2"/>
<dbReference type="AlphaFoldDB" id="A0A1S2LF55"/>
<organism evidence="1 3">
    <name type="scientific">Anaerobacillus isosaccharinicus</name>
    <dbReference type="NCBI Taxonomy" id="1532552"/>
    <lineage>
        <taxon>Bacteria</taxon>
        <taxon>Bacillati</taxon>
        <taxon>Bacillota</taxon>
        <taxon>Bacilli</taxon>
        <taxon>Bacillales</taxon>
        <taxon>Bacillaceae</taxon>
        <taxon>Anaerobacillus</taxon>
    </lineage>
</organism>
<dbReference type="Gene3D" id="3.40.50.410">
    <property type="entry name" value="von Willebrand factor, type A domain"/>
    <property type="match status" value="1"/>
</dbReference>
<dbReference type="Proteomes" id="UP000180175">
    <property type="component" value="Chromosome"/>
</dbReference>
<reference evidence="2 3" key="3">
    <citation type="journal article" date="2019" name="Int. J. Syst. Evol. Microbiol.">
        <title>Anaerobacillus isosaccharinicus sp. nov., an alkaliphilic bacterium which degrades isosaccharinic acid.</title>
        <authorList>
            <person name="Bassil N.M."/>
            <person name="Lloyd J.R."/>
        </authorList>
    </citation>
    <scope>NUCLEOTIDE SEQUENCE [LARGE SCALE GENOMIC DNA]</scope>
    <source>
        <strain evidence="2 3">NB2006</strain>
    </source>
</reference>
<dbReference type="InterPro" id="IPR036465">
    <property type="entry name" value="vWFA_dom_sf"/>
</dbReference>
<evidence type="ECO:0000313" key="2">
    <source>
        <dbReference type="EMBL" id="QOY35451.1"/>
    </source>
</evidence>
<protein>
    <submittedName>
        <fullName evidence="2">VWA domain-containing protein</fullName>
    </submittedName>
</protein>
<evidence type="ECO:0000313" key="3">
    <source>
        <dbReference type="Proteomes" id="UP000180175"/>
    </source>
</evidence>
<dbReference type="KEGG" id="aia:AWH56_022640"/>
<keyword evidence="3" id="KW-1185">Reference proteome</keyword>
<sequence>MKQSLTEIIFLLDRSGSMGGLEKNTINGFNAFIESQSQVDGETTVTAVLFDDEYEILWNGIDAKKVTLTNKEYYVRGSTALLDAVGKTILDVGYRLSKTTEDERPGKVIFVITTDGMENSSREFTYEKIKDLIKHQQEKYNWEFIFLGANIDATIEAGNIGIDISNAYNFEASETGVETMYNMVCDAVFEKRMSKNEK</sequence>
<reference evidence="2" key="4">
    <citation type="submission" date="2020-10" db="EMBL/GenBank/DDBJ databases">
        <authorList>
            <person name="Bassil N.M."/>
            <person name="Lloyd J.R."/>
        </authorList>
    </citation>
    <scope>NUCLEOTIDE SEQUENCE</scope>
    <source>
        <strain evidence="2">NB2006</strain>
    </source>
</reference>
<reference evidence="2 3" key="2">
    <citation type="journal article" date="2017" name="Genome Announc.">
        <title>Draft Genome Sequences of Four Alkaliphilic Bacteria Belonging to the Anaerobacillus Genus.</title>
        <authorList>
            <person name="Bassil N.M."/>
            <person name="Lloyd J.R."/>
        </authorList>
    </citation>
    <scope>NUCLEOTIDE SEQUENCE [LARGE SCALE GENOMIC DNA]</scope>
    <source>
        <strain evidence="2 3">NB2006</strain>
    </source>
</reference>
<dbReference type="RefSeq" id="WP_071318051.1">
    <property type="nucleotide sequence ID" value="NZ_CP063356.2"/>
</dbReference>
<accession>A0A1S2LF55</accession>
<dbReference type="CDD" id="cd00198">
    <property type="entry name" value="vWFA"/>
    <property type="match status" value="1"/>
</dbReference>